<sequence length="314" mass="33427">MRVIFMGTPHFAVPSLQAIIANGHDVVACYTQPPRPAGRGQKEKPGPVQMAAMDANIEVFTPNSLKSPEEQMLFASHKADVAIVVAYGLLLPLPILQAPKFGCLNLHGSKLPRWRGAAPIQRAIMAGDTISAVEIMQMDEGLDTGDIALSAPITIDPDTSAGDLHDEMMMLGADLIVKALTKLKNGQLQTVAQSADGVTYAKKIAKSEARIDWKQSNISLHNLVRGLSPYPGAWSEFQIKGKPVRVKILQTKPIEHCGKAGEILGDETGLKLSIACGQGALEILRVQRAGGGPMSAADFIRGTGDLSGQILAVE</sequence>
<organism evidence="7">
    <name type="scientific">hydrothermal vent metagenome</name>
    <dbReference type="NCBI Taxonomy" id="652676"/>
    <lineage>
        <taxon>unclassified sequences</taxon>
        <taxon>metagenomes</taxon>
        <taxon>ecological metagenomes</taxon>
    </lineage>
</organism>
<keyword evidence="4" id="KW-0648">Protein biosynthesis</keyword>
<dbReference type="PANTHER" id="PTHR11138">
    <property type="entry name" value="METHIONYL-TRNA FORMYLTRANSFERASE"/>
    <property type="match status" value="1"/>
</dbReference>
<dbReference type="SUPFAM" id="SSF50486">
    <property type="entry name" value="FMT C-terminal domain-like"/>
    <property type="match status" value="1"/>
</dbReference>
<evidence type="ECO:0000259" key="5">
    <source>
        <dbReference type="Pfam" id="PF00551"/>
    </source>
</evidence>
<dbReference type="GO" id="GO:0005829">
    <property type="term" value="C:cytosol"/>
    <property type="evidence" value="ECO:0007669"/>
    <property type="project" value="TreeGrafter"/>
</dbReference>
<dbReference type="Gene3D" id="3.40.50.12230">
    <property type="match status" value="1"/>
</dbReference>
<dbReference type="InterPro" id="IPR002376">
    <property type="entry name" value="Formyl_transf_N"/>
</dbReference>
<dbReference type="GO" id="GO:0004479">
    <property type="term" value="F:methionyl-tRNA formyltransferase activity"/>
    <property type="evidence" value="ECO:0007669"/>
    <property type="project" value="UniProtKB-EC"/>
</dbReference>
<dbReference type="NCBIfam" id="TIGR00460">
    <property type="entry name" value="fmt"/>
    <property type="match status" value="1"/>
</dbReference>
<accession>A0A3B0TLJ9</accession>
<evidence type="ECO:0000256" key="3">
    <source>
        <dbReference type="ARBA" id="ARBA00022679"/>
    </source>
</evidence>
<feature type="domain" description="Formyl transferase C-terminal" evidence="6">
    <location>
        <begin position="203"/>
        <end position="302"/>
    </location>
</feature>
<dbReference type="Pfam" id="PF00551">
    <property type="entry name" value="Formyl_trans_N"/>
    <property type="match status" value="1"/>
</dbReference>
<dbReference type="EC" id="2.1.2.9" evidence="2"/>
<name>A0A3B0TLJ9_9ZZZZ</name>
<dbReference type="Pfam" id="PF02911">
    <property type="entry name" value="Formyl_trans_C"/>
    <property type="match status" value="1"/>
</dbReference>
<evidence type="ECO:0000256" key="4">
    <source>
        <dbReference type="ARBA" id="ARBA00022917"/>
    </source>
</evidence>
<dbReference type="InterPro" id="IPR005794">
    <property type="entry name" value="Fmt"/>
</dbReference>
<keyword evidence="3 7" id="KW-0808">Transferase</keyword>
<dbReference type="HAMAP" id="MF_00182">
    <property type="entry name" value="Formyl_trans"/>
    <property type="match status" value="1"/>
</dbReference>
<protein>
    <recommendedName>
        <fullName evidence="2">methionyl-tRNA formyltransferase</fullName>
        <ecNumber evidence="2">2.1.2.9</ecNumber>
    </recommendedName>
</protein>
<dbReference type="PANTHER" id="PTHR11138:SF5">
    <property type="entry name" value="METHIONYL-TRNA FORMYLTRANSFERASE, MITOCHONDRIAL"/>
    <property type="match status" value="1"/>
</dbReference>
<dbReference type="InterPro" id="IPR011034">
    <property type="entry name" value="Formyl_transferase-like_C_sf"/>
</dbReference>
<reference evidence="7" key="1">
    <citation type="submission" date="2018-06" db="EMBL/GenBank/DDBJ databases">
        <authorList>
            <person name="Zhirakovskaya E."/>
        </authorList>
    </citation>
    <scope>NUCLEOTIDE SEQUENCE</scope>
</reference>
<feature type="domain" description="Formyl transferase N-terminal" evidence="5">
    <location>
        <begin position="1"/>
        <end position="180"/>
    </location>
</feature>
<dbReference type="CDD" id="cd08704">
    <property type="entry name" value="Met_tRNA_FMT_C"/>
    <property type="match status" value="1"/>
</dbReference>
<evidence type="ECO:0000256" key="1">
    <source>
        <dbReference type="ARBA" id="ARBA00010699"/>
    </source>
</evidence>
<evidence type="ECO:0000256" key="2">
    <source>
        <dbReference type="ARBA" id="ARBA00012261"/>
    </source>
</evidence>
<dbReference type="AlphaFoldDB" id="A0A3B0TLJ9"/>
<proteinExistence type="inferred from homology"/>
<comment type="similarity">
    <text evidence="1">Belongs to the Fmt family.</text>
</comment>
<evidence type="ECO:0000259" key="6">
    <source>
        <dbReference type="Pfam" id="PF02911"/>
    </source>
</evidence>
<gene>
    <name evidence="7" type="ORF">MNBD_ALPHA11-1879</name>
</gene>
<dbReference type="CDD" id="cd08646">
    <property type="entry name" value="FMT_core_Met-tRNA-FMT_N"/>
    <property type="match status" value="1"/>
</dbReference>
<dbReference type="InterPro" id="IPR005793">
    <property type="entry name" value="Formyl_trans_C"/>
</dbReference>
<dbReference type="SUPFAM" id="SSF53328">
    <property type="entry name" value="Formyltransferase"/>
    <property type="match status" value="1"/>
</dbReference>
<dbReference type="EMBL" id="UOEQ01000224">
    <property type="protein sequence ID" value="VAW19561.1"/>
    <property type="molecule type" value="Genomic_DNA"/>
</dbReference>
<dbReference type="InterPro" id="IPR041711">
    <property type="entry name" value="Met-tRNA-FMT_N"/>
</dbReference>
<evidence type="ECO:0000313" key="7">
    <source>
        <dbReference type="EMBL" id="VAW19561.1"/>
    </source>
</evidence>
<dbReference type="InterPro" id="IPR044135">
    <property type="entry name" value="Met-tRNA-FMT_C"/>
</dbReference>
<dbReference type="InterPro" id="IPR036477">
    <property type="entry name" value="Formyl_transf_N_sf"/>
</dbReference>